<reference evidence="1 2" key="2">
    <citation type="journal article" date="2013" name="PLoS ONE">
        <title>INDIGO - INtegrated Data Warehouse of MIcrobial GenOmes with Examples from the Red Sea Extremophiles.</title>
        <authorList>
            <person name="Alam I."/>
            <person name="Antunes A."/>
            <person name="Kamau A.A."/>
            <person name="Ba Alawi W."/>
            <person name="Kalkatawi M."/>
            <person name="Stingl U."/>
            <person name="Bajic V.B."/>
        </authorList>
    </citation>
    <scope>NUCLEOTIDE SEQUENCE [LARGE SCALE GENOMIC DNA]</scope>
    <source>
        <strain evidence="1 2">SSD-17B</strain>
    </source>
</reference>
<dbReference type="RefSeq" id="WP_008825939.1">
    <property type="nucleotide sequence ID" value="NZ_AFNU02000003.1"/>
</dbReference>
<dbReference type="EMBL" id="AFNU02000003">
    <property type="protein sequence ID" value="ERJ12652.1"/>
    <property type="molecule type" value="Genomic_DNA"/>
</dbReference>
<dbReference type="AlphaFoldDB" id="F7PW25"/>
<accession>F7PW25</accession>
<evidence type="ECO:0000313" key="2">
    <source>
        <dbReference type="Proteomes" id="UP000005707"/>
    </source>
</evidence>
<keyword evidence="2" id="KW-1185">Reference proteome</keyword>
<reference evidence="1 2" key="1">
    <citation type="journal article" date="2011" name="J. Bacteriol.">
        <title>Genome sequence of Haloplasma contractile, an unusual contractile bacterium from a deep-sea anoxic brine lake.</title>
        <authorList>
            <person name="Antunes A."/>
            <person name="Alam I."/>
            <person name="El Dorry H."/>
            <person name="Siam R."/>
            <person name="Robertson A."/>
            <person name="Bajic V.B."/>
            <person name="Stingl U."/>
        </authorList>
    </citation>
    <scope>NUCLEOTIDE SEQUENCE [LARGE SCALE GENOMIC DNA]</scope>
    <source>
        <strain evidence="1 2">SSD-17B</strain>
    </source>
</reference>
<name>F7PW25_9MOLU</name>
<proteinExistence type="predicted"/>
<dbReference type="Proteomes" id="UP000005707">
    <property type="component" value="Unassembled WGS sequence"/>
</dbReference>
<protein>
    <submittedName>
        <fullName evidence="1">Uncharacterized protein</fullName>
    </submittedName>
</protein>
<organism evidence="1 2">
    <name type="scientific">Haloplasma contractile SSD-17B</name>
    <dbReference type="NCBI Taxonomy" id="1033810"/>
    <lineage>
        <taxon>Bacteria</taxon>
        <taxon>Bacillati</taxon>
        <taxon>Mycoplasmatota</taxon>
        <taxon>Mollicutes</taxon>
        <taxon>Haloplasmatales</taxon>
        <taxon>Haloplasmataceae</taxon>
        <taxon>Haloplasma</taxon>
    </lineage>
</organism>
<sequence>MNRERQYEEGHKKVAKYWRQKSNKMWAALKHQNINESDSNKQYDAIRYLRRARRYRIRGLKRT</sequence>
<evidence type="ECO:0000313" key="1">
    <source>
        <dbReference type="EMBL" id="ERJ12652.1"/>
    </source>
</evidence>
<dbReference type="InParanoid" id="F7PW25"/>
<comment type="caution">
    <text evidence="1">The sequence shown here is derived from an EMBL/GenBank/DDBJ whole genome shotgun (WGS) entry which is preliminary data.</text>
</comment>
<gene>
    <name evidence="1" type="ORF">HLPCO_000992</name>
</gene>